<dbReference type="EMBL" id="JAECZO010000011">
    <property type="protein sequence ID" value="KAK7201042.1"/>
    <property type="molecule type" value="Genomic_DNA"/>
</dbReference>
<name>A0AAW0F7F4_9TRYP</name>
<dbReference type="AlphaFoldDB" id="A0AAW0F7F4"/>
<keyword evidence="3" id="KW-1185">Reference proteome</keyword>
<dbReference type="Proteomes" id="UP001430356">
    <property type="component" value="Unassembled WGS sequence"/>
</dbReference>
<organism evidence="2 3">
    <name type="scientific">Novymonas esmeraldas</name>
    <dbReference type="NCBI Taxonomy" id="1808958"/>
    <lineage>
        <taxon>Eukaryota</taxon>
        <taxon>Discoba</taxon>
        <taxon>Euglenozoa</taxon>
        <taxon>Kinetoplastea</taxon>
        <taxon>Metakinetoplastina</taxon>
        <taxon>Trypanosomatida</taxon>
        <taxon>Trypanosomatidae</taxon>
        <taxon>Novymonas</taxon>
    </lineage>
</organism>
<protein>
    <submittedName>
        <fullName evidence="2">Uncharacterized protein</fullName>
    </submittedName>
</protein>
<feature type="region of interest" description="Disordered" evidence="1">
    <location>
        <begin position="647"/>
        <end position="669"/>
    </location>
</feature>
<evidence type="ECO:0000313" key="3">
    <source>
        <dbReference type="Proteomes" id="UP001430356"/>
    </source>
</evidence>
<evidence type="ECO:0000313" key="2">
    <source>
        <dbReference type="EMBL" id="KAK7201042.1"/>
    </source>
</evidence>
<reference evidence="2 3" key="1">
    <citation type="journal article" date="2021" name="MBio">
        <title>A New Model Trypanosomatid, Novymonas esmeraldas: Genomic Perception of Its 'Candidatus Pandoraea novymonadis' Endosymbiont.</title>
        <authorList>
            <person name="Zakharova A."/>
            <person name="Saura A."/>
            <person name="Butenko A."/>
            <person name="Podesvova L."/>
            <person name="Warmusova S."/>
            <person name="Kostygov A.Y."/>
            <person name="Nenarokova A."/>
            <person name="Lukes J."/>
            <person name="Opperdoes F.R."/>
            <person name="Yurchenko V."/>
        </authorList>
    </citation>
    <scope>NUCLEOTIDE SEQUENCE [LARGE SCALE GENOMIC DNA]</scope>
    <source>
        <strain evidence="2 3">E262AT.01</strain>
    </source>
</reference>
<evidence type="ECO:0000256" key="1">
    <source>
        <dbReference type="SAM" id="MobiDB-lite"/>
    </source>
</evidence>
<accession>A0AAW0F7F4</accession>
<feature type="compositionally biased region" description="Basic residues" evidence="1">
    <location>
        <begin position="656"/>
        <end position="669"/>
    </location>
</feature>
<gene>
    <name evidence="2" type="ORF">NESM_000164200</name>
</gene>
<sequence>MRATHGLQGIRMQSFLFARRGHGGAAQRQKELERLAVLEESVVQPVSDRVQQVPERTSATAAGYVRGLAKRVECLRDAVAVNSASCGITSDEASAPQVTTLSQFLSTCKDHRLRYSSSCDRASRLQGRKELSVFWRQHAGSAIACCFGSVHDLGFVADVGLMDTGLHLDLRGLQRMLQILRAERDVASRVDTTRILAYLAREVQYLERCCNEKDTPVEEALTASNLRAFREAVTDVAVERLASFFLPQGPLKSIVAVAGSADGRSGSPSSATVPQRVAASAPASGLDALWGLEVLSCLDVGDAADEVVAHVWNVKQARLLRRGREPAHVRAALPTVDMAVGSASAGGLAKEVQYLLVAELFRVVAGRRHDLRMTDVVRGYALLRVHMRLLWPPYGQPLSSSPARGGSRAASQLSTAMFAPHDRLSLWYEKDSLFRVTWGLAIALASKDRVFVSSYHFVKIVVTLARLPAFLLAPEAHVTNTPRSPDTRRTGTRPVEVGVAAEEVGHTAARCVSATIAAEVMREQMATEAPPSTAPTMRAIDFWRFMIAKACVFIPSLPPEQRRIVCRSLHIAVAEKRAELLPLDTTVGAATARHLRSSSSSSRKRGFAHFRWTLASSRDNSEATATAILQPLVDEMAKYPETYEMCIASRPPPRMPPRRSAKSLSLSKK</sequence>
<proteinExistence type="predicted"/>
<comment type="caution">
    <text evidence="2">The sequence shown here is derived from an EMBL/GenBank/DDBJ whole genome shotgun (WGS) entry which is preliminary data.</text>
</comment>